<dbReference type="SUPFAM" id="SSF53850">
    <property type="entry name" value="Periplasmic binding protein-like II"/>
    <property type="match status" value="1"/>
</dbReference>
<dbReference type="SUPFAM" id="SSF55781">
    <property type="entry name" value="GAF domain-like"/>
    <property type="match status" value="1"/>
</dbReference>
<comment type="caution">
    <text evidence="15">The sequence shown here is derived from an EMBL/GenBank/DDBJ whole genome shotgun (WGS) entry which is preliminary data.</text>
</comment>
<dbReference type="GO" id="GO:0016740">
    <property type="term" value="F:transferase activity"/>
    <property type="evidence" value="ECO:0007669"/>
    <property type="project" value="UniProtKB-KW"/>
</dbReference>
<dbReference type="InterPro" id="IPR015168">
    <property type="entry name" value="SsuA/THI5"/>
</dbReference>
<keyword evidence="8" id="KW-0784">Thiamine biosynthesis</keyword>
<comment type="subunit">
    <text evidence="4">Homodimer.</text>
</comment>
<feature type="signal peptide" evidence="13">
    <location>
        <begin position="1"/>
        <end position="23"/>
    </location>
</feature>
<organism evidence="15 16">
    <name type="scientific">Dechloromonas agitata</name>
    <dbReference type="NCBI Taxonomy" id="73030"/>
    <lineage>
        <taxon>Bacteria</taxon>
        <taxon>Pseudomonadati</taxon>
        <taxon>Pseudomonadota</taxon>
        <taxon>Betaproteobacteria</taxon>
        <taxon>Rhodocyclales</taxon>
        <taxon>Azonexaceae</taxon>
        <taxon>Dechloromonas</taxon>
    </lineage>
</organism>
<evidence type="ECO:0000256" key="4">
    <source>
        <dbReference type="ARBA" id="ARBA00011738"/>
    </source>
</evidence>
<dbReference type="Proteomes" id="UP000718593">
    <property type="component" value="Unassembled WGS sequence"/>
</dbReference>
<feature type="domain" description="SsuA/THI5-like" evidence="14">
    <location>
        <begin position="37"/>
        <end position="243"/>
    </location>
</feature>
<evidence type="ECO:0000256" key="11">
    <source>
        <dbReference type="ARBA" id="ARBA00048179"/>
    </source>
</evidence>
<evidence type="ECO:0000256" key="10">
    <source>
        <dbReference type="ARBA" id="ARBA00033171"/>
    </source>
</evidence>
<dbReference type="Pfam" id="PF09084">
    <property type="entry name" value="NMT1"/>
    <property type="match status" value="1"/>
</dbReference>
<evidence type="ECO:0000256" key="6">
    <source>
        <dbReference type="ARBA" id="ARBA00022723"/>
    </source>
</evidence>
<dbReference type="InterPro" id="IPR027939">
    <property type="entry name" value="NMT1/THI5"/>
</dbReference>
<evidence type="ECO:0000256" key="1">
    <source>
        <dbReference type="ARBA" id="ARBA00003469"/>
    </source>
</evidence>
<keyword evidence="12" id="KW-0812">Transmembrane</keyword>
<keyword evidence="6" id="KW-0479">Metal-binding</keyword>
<evidence type="ECO:0000256" key="8">
    <source>
        <dbReference type="ARBA" id="ARBA00022977"/>
    </source>
</evidence>
<feature type="chain" id="PRO_5037508031" description="Thiamine pyrimidine synthase" evidence="13">
    <location>
        <begin position="24"/>
        <end position="440"/>
    </location>
</feature>
<evidence type="ECO:0000256" key="7">
    <source>
        <dbReference type="ARBA" id="ARBA00022898"/>
    </source>
</evidence>
<feature type="non-terminal residue" evidence="15">
    <location>
        <position position="440"/>
    </location>
</feature>
<evidence type="ECO:0000256" key="3">
    <source>
        <dbReference type="ARBA" id="ARBA00009406"/>
    </source>
</evidence>
<evidence type="ECO:0000259" key="14">
    <source>
        <dbReference type="Pfam" id="PF09084"/>
    </source>
</evidence>
<comment type="pathway">
    <text evidence="2">Cofactor biosynthesis; thiamine diphosphate biosynthesis.</text>
</comment>
<evidence type="ECO:0000256" key="9">
    <source>
        <dbReference type="ARBA" id="ARBA00023004"/>
    </source>
</evidence>
<name>A0A930BUI0_9RHOO</name>
<feature type="transmembrane region" description="Helical" evidence="12">
    <location>
        <begin position="321"/>
        <end position="343"/>
    </location>
</feature>
<sequence length="440" mass="48793">MRFWPALRLFFILGAVLWQPAVAAETVTLQLKWKHGFQFAGYYMAKELGYYDEAGLTVDIREAAPGQDVVAEVVAGRAQFGVGTSSLVLERNAGQPVVVLGVIFQHSPLVLLARRHDALANIHGVAGQRVMFEPHAEELIYYLAREGVPLDGLRRLPHSFSVQDLIDGKTDLISAYVTNEPFFMRQAVVDYQIFTPRAAGIDFYGDNLFTSETEITRHRARTEAFRRASLRGWEYAMAHPSEAIDLILDKYAPQAGRDFLHFEASQTAPLISAELVPPGYMNPGRWRHIADSYAEIGMLPRDYSLAGFLFDSEPAADFSHLYRYLVGALVVSVLASGLLFYVITVNRREARSKAQLAERTREVELHNSILKLVSEGAPLGEVLNALVRRVEELHPGCLCSIVLLDEEGRHIRHGAAPSLPEFYNRAIDGVAIGDGVGSCG</sequence>
<comment type="function">
    <text evidence="1">Responsible for the formation of the pyrimidine heterocycle in the thiamine biosynthesis pathway. Catalyzes the formation of hydroxymethylpyrimidine phosphate (HMP-P) from histidine and pyridoxal phosphate (PLP). The protein uses PLP and the active site histidine to form HMP-P, generating an inactive enzyme. The enzyme can only undergo a single turnover, which suggests it is a suicide enzyme.</text>
</comment>
<keyword evidence="5" id="KW-0808">Transferase</keyword>
<reference evidence="15" key="1">
    <citation type="submission" date="2020-04" db="EMBL/GenBank/DDBJ databases">
        <title>Deep metagenomics examines the oral microbiome during advanced dental caries in children, revealing novel taxa and co-occurrences with host molecules.</title>
        <authorList>
            <person name="Baker J.L."/>
            <person name="Morton J.T."/>
            <person name="Dinis M."/>
            <person name="Alvarez R."/>
            <person name="Tran N.C."/>
            <person name="Knight R."/>
            <person name="Edlund A."/>
        </authorList>
    </citation>
    <scope>NUCLEOTIDE SEQUENCE</scope>
    <source>
        <strain evidence="15">JCVI_32_bin.24</strain>
    </source>
</reference>
<keyword evidence="13" id="KW-0732">Signal</keyword>
<keyword evidence="12" id="KW-0472">Membrane</keyword>
<protein>
    <recommendedName>
        <fullName evidence="10">Thiamine pyrimidine synthase</fullName>
    </recommendedName>
</protein>
<evidence type="ECO:0000256" key="12">
    <source>
        <dbReference type="SAM" id="Phobius"/>
    </source>
</evidence>
<accession>A0A930BUI0</accession>
<gene>
    <name evidence="15" type="ORF">HXL68_14745</name>
</gene>
<comment type="catalytic activity">
    <reaction evidence="11">
        <text>N(6)-(pyridoxal phosphate)-L-lysyl-[4-amino-5-hydroxymethyl-2-methylpyrimidine phosphate synthase] + L-histidyl-[4-amino-5-hydroxymethyl-2-methylpyrimidine phosphate synthase] + 2 Fe(3+) + 4 H2O = L-lysyl-[4-amino-5-hydroxymethyl-2-methylpyrimidine phosphate synthase] + (2S)-2-amino-5-hydroxy-4-oxopentanoyl-[4-amino-5-hydroxymethyl-2-methylpyrimidine phosphate synthase] + 4-amino-2-methyl-5-(phosphooxymethyl)pyrimidine + 3-oxopropanoate + 2 Fe(2+) + 2 H(+)</text>
        <dbReference type="Rhea" id="RHEA:65756"/>
        <dbReference type="Rhea" id="RHEA-COMP:16892"/>
        <dbReference type="Rhea" id="RHEA-COMP:16893"/>
        <dbReference type="Rhea" id="RHEA-COMP:16894"/>
        <dbReference type="Rhea" id="RHEA-COMP:16895"/>
        <dbReference type="ChEBI" id="CHEBI:15377"/>
        <dbReference type="ChEBI" id="CHEBI:15378"/>
        <dbReference type="ChEBI" id="CHEBI:29033"/>
        <dbReference type="ChEBI" id="CHEBI:29034"/>
        <dbReference type="ChEBI" id="CHEBI:29969"/>
        <dbReference type="ChEBI" id="CHEBI:29979"/>
        <dbReference type="ChEBI" id="CHEBI:33190"/>
        <dbReference type="ChEBI" id="CHEBI:58354"/>
        <dbReference type="ChEBI" id="CHEBI:143915"/>
        <dbReference type="ChEBI" id="CHEBI:157692"/>
    </reaction>
    <physiologicalReaction direction="left-to-right" evidence="11">
        <dbReference type="Rhea" id="RHEA:65757"/>
    </physiologicalReaction>
</comment>
<evidence type="ECO:0000313" key="15">
    <source>
        <dbReference type="EMBL" id="MBF1166283.1"/>
    </source>
</evidence>
<dbReference type="EMBL" id="JABZMI010000405">
    <property type="protein sequence ID" value="MBF1166283.1"/>
    <property type="molecule type" value="Genomic_DNA"/>
</dbReference>
<dbReference type="PANTHER" id="PTHR31528:SF1">
    <property type="entry name" value="4-AMINO-5-HYDROXYMETHYL-2-METHYLPYRIMIDINE PHOSPHATE SYNTHASE THI11-RELATED"/>
    <property type="match status" value="1"/>
</dbReference>
<dbReference type="PANTHER" id="PTHR31528">
    <property type="entry name" value="4-AMINO-5-HYDROXYMETHYL-2-METHYLPYRIMIDINE PHOSPHATE SYNTHASE THI11-RELATED"/>
    <property type="match status" value="1"/>
</dbReference>
<dbReference type="AlphaFoldDB" id="A0A930BUI0"/>
<evidence type="ECO:0000256" key="13">
    <source>
        <dbReference type="SAM" id="SignalP"/>
    </source>
</evidence>
<keyword evidence="12" id="KW-1133">Transmembrane helix</keyword>
<proteinExistence type="inferred from homology"/>
<keyword evidence="7" id="KW-0663">Pyridoxal phosphate</keyword>
<evidence type="ECO:0000256" key="5">
    <source>
        <dbReference type="ARBA" id="ARBA00022679"/>
    </source>
</evidence>
<evidence type="ECO:0000313" key="16">
    <source>
        <dbReference type="Proteomes" id="UP000718593"/>
    </source>
</evidence>
<comment type="similarity">
    <text evidence="3">Belongs to the NMT1/THI5 family.</text>
</comment>
<keyword evidence="9" id="KW-0408">Iron</keyword>
<evidence type="ECO:0000256" key="2">
    <source>
        <dbReference type="ARBA" id="ARBA00004948"/>
    </source>
</evidence>
<dbReference type="GO" id="GO:0009228">
    <property type="term" value="P:thiamine biosynthetic process"/>
    <property type="evidence" value="ECO:0007669"/>
    <property type="project" value="UniProtKB-KW"/>
</dbReference>
<dbReference type="GO" id="GO:0046872">
    <property type="term" value="F:metal ion binding"/>
    <property type="evidence" value="ECO:0007669"/>
    <property type="project" value="UniProtKB-KW"/>
</dbReference>
<dbReference type="Gene3D" id="3.40.190.10">
    <property type="entry name" value="Periplasmic binding protein-like II"/>
    <property type="match status" value="2"/>
</dbReference>